<accession>A0ABR3DTD1</accession>
<dbReference type="EMBL" id="JAVLET010000001">
    <property type="protein sequence ID" value="KAL0475927.1"/>
    <property type="molecule type" value="Genomic_DNA"/>
</dbReference>
<reference evidence="1 2" key="1">
    <citation type="submission" date="2023-09" db="EMBL/GenBank/DDBJ databases">
        <title>Multi-omics analysis of a traditional fermented food reveals byproduct-associated fungal strains for waste-to-food upcycling.</title>
        <authorList>
            <consortium name="Lawrence Berkeley National Laboratory"/>
            <person name="Rekdal V.M."/>
            <person name="Villalobos-Escobedo J.M."/>
            <person name="Rodriguez-Valeron N."/>
            <person name="Garcia M.O."/>
            <person name="Vasquez D.P."/>
            <person name="Damayanti I."/>
            <person name="Sorensen P.M."/>
            <person name="Baidoo E.E."/>
            <person name="De Carvalho A.C."/>
            <person name="Riley R."/>
            <person name="Lipzen A."/>
            <person name="He G."/>
            <person name="Yan M."/>
            <person name="Haridas S."/>
            <person name="Daum C."/>
            <person name="Yoshinaga Y."/>
            <person name="Ng V."/>
            <person name="Grigoriev I.V."/>
            <person name="Munk R."/>
            <person name="Nuraida L."/>
            <person name="Wijaya C.H."/>
            <person name="Morales P.-C."/>
            <person name="Keasling J.D."/>
        </authorList>
    </citation>
    <scope>NUCLEOTIDE SEQUENCE [LARGE SCALE GENOMIC DNA]</scope>
    <source>
        <strain evidence="1 2">FGSC 2613</strain>
    </source>
</reference>
<evidence type="ECO:0000313" key="1">
    <source>
        <dbReference type="EMBL" id="KAL0475927.1"/>
    </source>
</evidence>
<protein>
    <submittedName>
        <fullName evidence="1">Uncharacterized protein</fullName>
    </submittedName>
</protein>
<proteinExistence type="predicted"/>
<keyword evidence="2" id="KW-1185">Reference proteome</keyword>
<sequence length="196" mass="21725">MEQYQQNNPGEDIIQKEQIVAIAKFVHFLQDNFAYPGSPDKDVKMSEALKRLAVKYKEHMEDNHLGWLGNGDDLGGLFSEYFSSSILKLIRELPAANVQDLSRAINMLRRQKAEHEARALGGQIIYPQAVQANENTSASSTVMGHYCIQVLENGVVSALNLHGEGPVTITVVVQKRGNPIPNPNYNPNVAIQNGWA</sequence>
<name>A0ABR3DTD1_NEUIN</name>
<gene>
    <name evidence="1" type="ORF">QR685DRAFT_578930</name>
</gene>
<evidence type="ECO:0000313" key="2">
    <source>
        <dbReference type="Proteomes" id="UP001451303"/>
    </source>
</evidence>
<dbReference type="Proteomes" id="UP001451303">
    <property type="component" value="Unassembled WGS sequence"/>
</dbReference>
<comment type="caution">
    <text evidence="1">The sequence shown here is derived from an EMBL/GenBank/DDBJ whole genome shotgun (WGS) entry which is preliminary data.</text>
</comment>
<organism evidence="1 2">
    <name type="scientific">Neurospora intermedia</name>
    <dbReference type="NCBI Taxonomy" id="5142"/>
    <lineage>
        <taxon>Eukaryota</taxon>
        <taxon>Fungi</taxon>
        <taxon>Dikarya</taxon>
        <taxon>Ascomycota</taxon>
        <taxon>Pezizomycotina</taxon>
        <taxon>Sordariomycetes</taxon>
        <taxon>Sordariomycetidae</taxon>
        <taxon>Sordariales</taxon>
        <taxon>Sordariaceae</taxon>
        <taxon>Neurospora</taxon>
    </lineage>
</organism>